<feature type="non-terminal residue" evidence="2">
    <location>
        <position position="1"/>
    </location>
</feature>
<evidence type="ECO:0000259" key="1">
    <source>
        <dbReference type="Pfam" id="PF20209"/>
    </source>
</evidence>
<keyword evidence="3" id="KW-1185">Reference proteome</keyword>
<proteinExistence type="predicted"/>
<sequence length="216" mass="24280">ANAVMFANPTAKLAQVLPPSQQEINEILAFVFMGSAKPTEEELTRIPLLVRRNKVSDALHWLKLNHKDYYDLNISAENLATYPLNGVPIEIQYMKSDQTELMKDPLTMSDHDTEETEGTDSGPCPFVVHGLTGEEYVDADINKLKAFALYHLHTGGKTLGVGCEPQPQSTYNNPSLFPSMFPWLFPYGYGGFGNTLIEGRLSEETLMKNRLKYYDK</sequence>
<reference evidence="2 3" key="1">
    <citation type="journal article" date="2019" name="Nat. Ecol. Evol.">
        <title>Megaphylogeny resolves global patterns of mushroom evolution.</title>
        <authorList>
            <person name="Varga T."/>
            <person name="Krizsan K."/>
            <person name="Foldi C."/>
            <person name="Dima B."/>
            <person name="Sanchez-Garcia M."/>
            <person name="Sanchez-Ramirez S."/>
            <person name="Szollosi G.J."/>
            <person name="Szarkandi J.G."/>
            <person name="Papp V."/>
            <person name="Albert L."/>
            <person name="Andreopoulos W."/>
            <person name="Angelini C."/>
            <person name="Antonin V."/>
            <person name="Barry K.W."/>
            <person name="Bougher N.L."/>
            <person name="Buchanan P."/>
            <person name="Buyck B."/>
            <person name="Bense V."/>
            <person name="Catcheside P."/>
            <person name="Chovatia M."/>
            <person name="Cooper J."/>
            <person name="Damon W."/>
            <person name="Desjardin D."/>
            <person name="Finy P."/>
            <person name="Geml J."/>
            <person name="Haridas S."/>
            <person name="Hughes K."/>
            <person name="Justo A."/>
            <person name="Karasinski D."/>
            <person name="Kautmanova I."/>
            <person name="Kiss B."/>
            <person name="Kocsube S."/>
            <person name="Kotiranta H."/>
            <person name="LaButti K.M."/>
            <person name="Lechner B.E."/>
            <person name="Liimatainen K."/>
            <person name="Lipzen A."/>
            <person name="Lukacs Z."/>
            <person name="Mihaltcheva S."/>
            <person name="Morgado L.N."/>
            <person name="Niskanen T."/>
            <person name="Noordeloos M.E."/>
            <person name="Ohm R.A."/>
            <person name="Ortiz-Santana B."/>
            <person name="Ovrebo C."/>
            <person name="Racz N."/>
            <person name="Riley R."/>
            <person name="Savchenko A."/>
            <person name="Shiryaev A."/>
            <person name="Soop K."/>
            <person name="Spirin V."/>
            <person name="Szebenyi C."/>
            <person name="Tomsovsky M."/>
            <person name="Tulloss R.E."/>
            <person name="Uehling J."/>
            <person name="Grigoriev I.V."/>
            <person name="Vagvolgyi C."/>
            <person name="Papp T."/>
            <person name="Martin F.M."/>
            <person name="Miettinen O."/>
            <person name="Hibbett D.S."/>
            <person name="Nagy L.G."/>
        </authorList>
    </citation>
    <scope>NUCLEOTIDE SEQUENCE [LARGE SCALE GENOMIC DNA]</scope>
    <source>
        <strain evidence="2 3">CBS 962.96</strain>
    </source>
</reference>
<dbReference type="AlphaFoldDB" id="A0A4S8L3T9"/>
<name>A0A4S8L3T9_DENBC</name>
<dbReference type="Proteomes" id="UP000297245">
    <property type="component" value="Unassembled WGS sequence"/>
</dbReference>
<dbReference type="Pfam" id="PF20209">
    <property type="entry name" value="DUF6570"/>
    <property type="match status" value="1"/>
</dbReference>
<protein>
    <recommendedName>
        <fullName evidence="1">DUF6570 domain-containing protein</fullName>
    </recommendedName>
</protein>
<feature type="domain" description="DUF6570" evidence="1">
    <location>
        <begin position="1"/>
        <end position="80"/>
    </location>
</feature>
<evidence type="ECO:0000313" key="3">
    <source>
        <dbReference type="Proteomes" id="UP000297245"/>
    </source>
</evidence>
<accession>A0A4S8L3T9</accession>
<dbReference type="EMBL" id="ML179680">
    <property type="protein sequence ID" value="THU83194.1"/>
    <property type="molecule type" value="Genomic_DNA"/>
</dbReference>
<organism evidence="2 3">
    <name type="scientific">Dendrothele bispora (strain CBS 962.96)</name>
    <dbReference type="NCBI Taxonomy" id="1314807"/>
    <lineage>
        <taxon>Eukaryota</taxon>
        <taxon>Fungi</taxon>
        <taxon>Dikarya</taxon>
        <taxon>Basidiomycota</taxon>
        <taxon>Agaricomycotina</taxon>
        <taxon>Agaricomycetes</taxon>
        <taxon>Agaricomycetidae</taxon>
        <taxon>Agaricales</taxon>
        <taxon>Agaricales incertae sedis</taxon>
        <taxon>Dendrothele</taxon>
    </lineage>
</organism>
<dbReference type="InterPro" id="IPR046700">
    <property type="entry name" value="DUF6570"/>
</dbReference>
<feature type="non-terminal residue" evidence="2">
    <location>
        <position position="216"/>
    </location>
</feature>
<dbReference type="OrthoDB" id="3221862at2759"/>
<evidence type="ECO:0000313" key="2">
    <source>
        <dbReference type="EMBL" id="THU83194.1"/>
    </source>
</evidence>
<gene>
    <name evidence="2" type="ORF">K435DRAFT_567864</name>
</gene>